<evidence type="ECO:0000313" key="6">
    <source>
        <dbReference type="Proteomes" id="UP000254150"/>
    </source>
</evidence>
<evidence type="ECO:0000259" key="4">
    <source>
        <dbReference type="SMART" id="SM00827"/>
    </source>
</evidence>
<dbReference type="EC" id="2.3.1.41" evidence="5"/>
<name>A0A380N868_STRGR</name>
<dbReference type="GO" id="GO:0004312">
    <property type="term" value="F:fatty acid synthase activity"/>
    <property type="evidence" value="ECO:0007669"/>
    <property type="project" value="TreeGrafter"/>
</dbReference>
<dbReference type="SMART" id="SM00827">
    <property type="entry name" value="PKS_AT"/>
    <property type="match status" value="1"/>
</dbReference>
<dbReference type="Proteomes" id="UP000254150">
    <property type="component" value="Unassembled WGS sequence"/>
</dbReference>
<dbReference type="Pfam" id="PF00698">
    <property type="entry name" value="Acyl_transf_1"/>
    <property type="match status" value="1"/>
</dbReference>
<dbReference type="GO" id="GO:0004315">
    <property type="term" value="F:3-oxoacyl-[acyl-carrier-protein] synthase activity"/>
    <property type="evidence" value="ECO:0007669"/>
    <property type="project" value="UniProtKB-EC"/>
</dbReference>
<keyword evidence="2" id="KW-0511">Multifunctional enzyme</keyword>
<dbReference type="Gene3D" id="3.30.70.250">
    <property type="entry name" value="Malonyl-CoA ACP transacylase, ACP-binding"/>
    <property type="match status" value="1"/>
</dbReference>
<dbReference type="InterPro" id="IPR001227">
    <property type="entry name" value="Ac_transferase_dom_sf"/>
</dbReference>
<evidence type="ECO:0000256" key="2">
    <source>
        <dbReference type="ARBA" id="ARBA00023268"/>
    </source>
</evidence>
<dbReference type="EMBL" id="UHID01000003">
    <property type="protein sequence ID" value="SUP30017.1"/>
    <property type="molecule type" value="Genomic_DNA"/>
</dbReference>
<dbReference type="PANTHER" id="PTHR43775">
    <property type="entry name" value="FATTY ACID SYNTHASE"/>
    <property type="match status" value="1"/>
</dbReference>
<organism evidence="5 6">
    <name type="scientific">Streptomyces griseus</name>
    <dbReference type="NCBI Taxonomy" id="1911"/>
    <lineage>
        <taxon>Bacteria</taxon>
        <taxon>Bacillati</taxon>
        <taxon>Actinomycetota</taxon>
        <taxon>Actinomycetes</taxon>
        <taxon>Kitasatosporales</taxon>
        <taxon>Streptomycetaceae</taxon>
        <taxon>Streptomyces</taxon>
    </lineage>
</organism>
<keyword evidence="1 5" id="KW-0808">Transferase</keyword>
<proteinExistence type="predicted"/>
<dbReference type="Gene3D" id="3.40.366.10">
    <property type="entry name" value="Malonyl-Coenzyme A Acyl Carrier Protein, domain 2"/>
    <property type="match status" value="1"/>
</dbReference>
<evidence type="ECO:0000313" key="5">
    <source>
        <dbReference type="EMBL" id="SUP30017.1"/>
    </source>
</evidence>
<protein>
    <submittedName>
        <fullName evidence="5">FscD</fullName>
        <ecNumber evidence="5">2.3.1.41</ecNumber>
    </submittedName>
</protein>
<dbReference type="InterPro" id="IPR016035">
    <property type="entry name" value="Acyl_Trfase/lysoPLipase"/>
</dbReference>
<dbReference type="GO" id="GO:0006633">
    <property type="term" value="P:fatty acid biosynthetic process"/>
    <property type="evidence" value="ECO:0007669"/>
    <property type="project" value="TreeGrafter"/>
</dbReference>
<dbReference type="SUPFAM" id="SSF52151">
    <property type="entry name" value="FabD/lysophospholipase-like"/>
    <property type="match status" value="1"/>
</dbReference>
<feature type="compositionally biased region" description="Low complexity" evidence="3">
    <location>
        <begin position="107"/>
        <end position="120"/>
    </location>
</feature>
<feature type="compositionally biased region" description="Pro residues" evidence="3">
    <location>
        <begin position="121"/>
        <end position="134"/>
    </location>
</feature>
<dbReference type="InterPro" id="IPR014043">
    <property type="entry name" value="Acyl_transferase_dom"/>
</dbReference>
<reference evidence="5 6" key="1">
    <citation type="submission" date="2018-06" db="EMBL/GenBank/DDBJ databases">
        <authorList>
            <consortium name="Pathogen Informatics"/>
            <person name="Doyle S."/>
        </authorList>
    </citation>
    <scope>NUCLEOTIDE SEQUENCE [LARGE SCALE GENOMIC DNA]</scope>
    <source>
        <strain evidence="5 6">NCTC7807</strain>
    </source>
</reference>
<feature type="region of interest" description="Disordered" evidence="3">
    <location>
        <begin position="104"/>
        <end position="148"/>
    </location>
</feature>
<feature type="domain" description="Malonyl-CoA:ACP transacylase (MAT)" evidence="4">
    <location>
        <begin position="1"/>
        <end position="122"/>
    </location>
</feature>
<gene>
    <name evidence="5" type="ORF">NCTC7807_01667</name>
</gene>
<dbReference type="InterPro" id="IPR050091">
    <property type="entry name" value="PKS_NRPS_Biosynth_Enz"/>
</dbReference>
<sequence length="148" mass="16199">MVSGDEDAVTALAEEFAARGRKTRRLRVSHAFHSLHMDAMLQDFERVTRSVSYTPPKLPLVSNLTGGPATDAQVCDPRYWVEHVRGAVRFGDGVRTLAVRGATRYLESAPTESSAASPRRPWTPSPTSTAPPPRSSRRCAPDGTRSRP</sequence>
<accession>A0A380N868</accession>
<dbReference type="AlphaFoldDB" id="A0A380N868"/>
<dbReference type="PANTHER" id="PTHR43775:SF51">
    <property type="entry name" value="INACTIVE PHENOLPHTHIOCEROL SYNTHESIS POLYKETIDE SYNTHASE TYPE I PKS1-RELATED"/>
    <property type="match status" value="1"/>
</dbReference>
<evidence type="ECO:0000256" key="3">
    <source>
        <dbReference type="SAM" id="MobiDB-lite"/>
    </source>
</evidence>
<keyword evidence="5" id="KW-0012">Acyltransferase</keyword>
<evidence type="ECO:0000256" key="1">
    <source>
        <dbReference type="ARBA" id="ARBA00022679"/>
    </source>
</evidence>